<accession>A0A7U9J2L2</accession>
<dbReference type="AlphaFoldDB" id="A0A7U9J2L2"/>
<dbReference type="InterPro" id="IPR029058">
    <property type="entry name" value="AB_hydrolase_fold"/>
</dbReference>
<comment type="caution">
    <text evidence="1">The sequence shown here is derived from an EMBL/GenBank/DDBJ whole genome shotgun (WGS) entry which is preliminary data.</text>
</comment>
<dbReference type="Gene3D" id="3.40.50.1820">
    <property type="entry name" value="alpha/beta hydrolase"/>
    <property type="match status" value="1"/>
</dbReference>
<protein>
    <recommendedName>
        <fullName evidence="3">IroE protein</fullName>
    </recommendedName>
</protein>
<evidence type="ECO:0000313" key="1">
    <source>
        <dbReference type="EMBL" id="ESP10673.1"/>
    </source>
</evidence>
<sequence length="64" mass="7052">MLSGCCRKFIPPLTILKDKGVNAVFWDFPNLGHGPMFNASFRQALLDISGENANYTAGCHELSH</sequence>
<reference evidence="1 2" key="1">
    <citation type="submission" date="2013-08" db="EMBL/GenBank/DDBJ databases">
        <title>The Genome Sequence of Escherichia coli HVH 36 (4-5675286).</title>
        <authorList>
            <consortium name="The Broad Institute Genome Sequencing Platform"/>
            <consortium name="The Broad Institute Genome Sequencing Center for Infectious Disease"/>
            <person name="Feldgarden M."/>
            <person name="Frimodt-Moller N."/>
            <person name="Leihof R.F."/>
            <person name="Rasmussen L."/>
            <person name="Young S.K."/>
            <person name="Zeng Q."/>
            <person name="Gargeya S."/>
            <person name="Fitzgerald M."/>
            <person name="Abouelleil A."/>
            <person name="Alvarado L."/>
            <person name="Berlin A.M."/>
            <person name="Chapman S.B."/>
            <person name="Gainer-Dewar J."/>
            <person name="Goldberg J."/>
            <person name="Gnerre S."/>
            <person name="Griggs A."/>
            <person name="Gujja S."/>
            <person name="Hansen M."/>
            <person name="Howarth C."/>
            <person name="Imamovic A."/>
            <person name="Ireland A."/>
            <person name="Larimer J."/>
            <person name="McCowan C."/>
            <person name="Murphy C."/>
            <person name="Pearson M."/>
            <person name="Poon T."/>
            <person name="Priest M."/>
            <person name="Roberts A."/>
            <person name="Saif S."/>
            <person name="Shea T."/>
            <person name="Sykes S."/>
            <person name="Wortman J."/>
            <person name="Nusbaum C."/>
            <person name="Birren B."/>
        </authorList>
    </citation>
    <scope>NUCLEOTIDE SEQUENCE [LARGE SCALE GENOMIC DNA]</scope>
    <source>
        <strain evidence="2">HVH 36 (4-5675286)</strain>
    </source>
</reference>
<organism evidence="1 2">
    <name type="scientific">Escherichia coli HVH 36</name>
    <name type="common">4-5675286</name>
    <dbReference type="NCBI Taxonomy" id="1280986"/>
    <lineage>
        <taxon>Bacteria</taxon>
        <taxon>Pseudomonadati</taxon>
        <taxon>Pseudomonadota</taxon>
        <taxon>Gammaproteobacteria</taxon>
        <taxon>Enterobacterales</taxon>
        <taxon>Enterobacteriaceae</taxon>
        <taxon>Escherichia</taxon>
    </lineage>
</organism>
<evidence type="ECO:0000313" key="2">
    <source>
        <dbReference type="Proteomes" id="UP000017766"/>
    </source>
</evidence>
<dbReference type="Proteomes" id="UP000017766">
    <property type="component" value="Unassembled WGS sequence"/>
</dbReference>
<dbReference type="EMBL" id="AYLQ01000002">
    <property type="protein sequence ID" value="ESP10673.1"/>
    <property type="molecule type" value="Genomic_DNA"/>
</dbReference>
<name>A0A7U9J2L2_ECOLX</name>
<gene>
    <name evidence="1" type="ORF">G711_00039</name>
</gene>
<proteinExistence type="predicted"/>
<evidence type="ECO:0008006" key="3">
    <source>
        <dbReference type="Google" id="ProtNLM"/>
    </source>
</evidence>